<keyword evidence="4 15" id="KW-0963">Cytoplasm</keyword>
<evidence type="ECO:0000256" key="13">
    <source>
        <dbReference type="ARBA" id="ARBA00023146"/>
    </source>
</evidence>
<dbReference type="SMART" id="SM00896">
    <property type="entry name" value="FDX-ACB"/>
    <property type="match status" value="1"/>
</dbReference>
<dbReference type="Pfam" id="PF01588">
    <property type="entry name" value="tRNA_bind"/>
    <property type="match status" value="1"/>
</dbReference>
<evidence type="ECO:0000256" key="11">
    <source>
        <dbReference type="ARBA" id="ARBA00022884"/>
    </source>
</evidence>
<keyword evidence="12 15" id="KW-0648">Protein biosynthesis</keyword>
<dbReference type="NCBIfam" id="NF045760">
    <property type="entry name" value="YtpR"/>
    <property type="match status" value="1"/>
</dbReference>
<dbReference type="GO" id="GO:0016740">
    <property type="term" value="F:transferase activity"/>
    <property type="evidence" value="ECO:0007669"/>
    <property type="project" value="UniProtKB-ARBA"/>
</dbReference>
<dbReference type="InterPro" id="IPR005121">
    <property type="entry name" value="Fdx_antiC-bd"/>
</dbReference>
<keyword evidence="11 16" id="KW-0694">RNA-binding</keyword>
<dbReference type="GO" id="GO:0006432">
    <property type="term" value="P:phenylalanyl-tRNA aminoacylation"/>
    <property type="evidence" value="ECO:0007669"/>
    <property type="project" value="UniProtKB-UniRule"/>
</dbReference>
<evidence type="ECO:0000256" key="8">
    <source>
        <dbReference type="ARBA" id="ARBA00022741"/>
    </source>
</evidence>
<dbReference type="SMART" id="SM00874">
    <property type="entry name" value="B5"/>
    <property type="match status" value="1"/>
</dbReference>
<dbReference type="EMBL" id="NGJS01000005">
    <property type="protein sequence ID" value="RST99300.1"/>
    <property type="molecule type" value="Genomic_DNA"/>
</dbReference>
<dbReference type="GO" id="GO:0000287">
    <property type="term" value="F:magnesium ion binding"/>
    <property type="evidence" value="ECO:0007669"/>
    <property type="project" value="UniProtKB-UniRule"/>
</dbReference>
<dbReference type="InterPro" id="IPR002547">
    <property type="entry name" value="tRNA-bd_dom"/>
</dbReference>
<dbReference type="InterPro" id="IPR020825">
    <property type="entry name" value="Phe-tRNA_synthase-like_B3/B4"/>
</dbReference>
<dbReference type="AlphaFoldDB" id="A0A429ZZ93"/>
<dbReference type="NCBIfam" id="TIGR00472">
    <property type="entry name" value="pheT_bact"/>
    <property type="match status" value="1"/>
</dbReference>
<accession>A0A429ZZ93</accession>
<dbReference type="PROSITE" id="PS51483">
    <property type="entry name" value="B5"/>
    <property type="match status" value="1"/>
</dbReference>
<dbReference type="InterPro" id="IPR012340">
    <property type="entry name" value="NA-bd_OB-fold"/>
</dbReference>
<keyword evidence="13 15" id="KW-0030">Aminoacyl-tRNA synthetase</keyword>
<evidence type="ECO:0000256" key="10">
    <source>
        <dbReference type="ARBA" id="ARBA00022842"/>
    </source>
</evidence>
<dbReference type="Gene3D" id="3.30.70.380">
    <property type="entry name" value="Ferrodoxin-fold anticodon-binding domain"/>
    <property type="match status" value="1"/>
</dbReference>
<dbReference type="PROSITE" id="PS51447">
    <property type="entry name" value="FDX_ACB"/>
    <property type="match status" value="1"/>
</dbReference>
<dbReference type="CDD" id="cd00769">
    <property type="entry name" value="PheRS_beta_core"/>
    <property type="match status" value="1"/>
</dbReference>
<dbReference type="RefSeq" id="WP_125983608.1">
    <property type="nucleotide sequence ID" value="NZ_NGJS01000005.1"/>
</dbReference>
<keyword evidence="21" id="KW-1185">Reference proteome</keyword>
<keyword evidence="7 15" id="KW-0479">Metal-binding</keyword>
<dbReference type="SUPFAM" id="SSF50249">
    <property type="entry name" value="Nucleic acid-binding proteins"/>
    <property type="match status" value="1"/>
</dbReference>
<organism evidence="20 21">
    <name type="scientific">Vagococcus vulneris</name>
    <dbReference type="NCBI Taxonomy" id="1977869"/>
    <lineage>
        <taxon>Bacteria</taxon>
        <taxon>Bacillati</taxon>
        <taxon>Bacillota</taxon>
        <taxon>Bacilli</taxon>
        <taxon>Lactobacillales</taxon>
        <taxon>Enterococcaceae</taxon>
        <taxon>Vagococcus</taxon>
    </lineage>
</organism>
<dbReference type="Proteomes" id="UP000287857">
    <property type="component" value="Unassembled WGS sequence"/>
</dbReference>
<evidence type="ECO:0000256" key="7">
    <source>
        <dbReference type="ARBA" id="ARBA00022723"/>
    </source>
</evidence>
<comment type="subcellular location">
    <subcellularLocation>
        <location evidence="1 15">Cytoplasm</location>
    </subcellularLocation>
</comment>
<dbReference type="InterPro" id="IPR045060">
    <property type="entry name" value="Phe-tRNA-ligase_IIc_bsu"/>
</dbReference>
<sequence length="805" mass="88769">MLVSYNWLNELVDLTDIPVNELADKMSRTGIEVEDVIVPAEGLKKIVVGDVKECVPHTDSDHLSVCQIDVGEDDLYQIVCGAPNIQAGKKVIVALPNSRIADNVKIKKGKMRGEVSLGMVCALQELGYADSVVPKAYSEGIYFLPDNAVPGEPVFRYLEMNDQIIELSVTPNRADALSMRGVAHEVAAIYNKSVHFPTKTVTEDDTESVESKIKVTVDNVKDTPTYTMRVIKDVKVSESPLWLQTRLMNEGIRPVNNVVDATNYTLLLFGQPQHAFDYDKLGTAEIDVRRASDNEELVTLDGVERALSSENLVITNGEKPIALAGIMGGESTEIDDATTTVALETALFEPTLIRRTARSFGLSSESSKRFERGINTATIMEASDFTASLIAELSGGKVLQGTVISTPYEAQSQTVTISLKKINDSLGTELTVADILTILAKLGFETTELDEQFTVVVPPRRWDITIEADLVEEVARIYGYDNLPSTLPSGSSLLGNLTHSQQLIRDVRRNLEGSGLDEAISYALTTPELAVRFVKEAKPVVELDWPMSQEHSILRQSLTSGLLVDTAYNLARKNKQIALYEIGKVFESRGKSILPIETKHVALAVAGEWQTNEWNTQTVSVDFFTLKGIVEDLLSILGMSRRVRFVATTKYKDLHPGRTAEIIVDNIVVGFIGQVHPTVAKEMDLIDTYVSELDLEVLCELSTKQITFKEVTKYPSIKRDMALLVDKSVTNQQIIDVIISKAGRFLKDIHLFDVYEGENLGSGKKSLAYSLIYQNEEATLVDEEVTSSVEKVTAALISELSIEVR</sequence>
<keyword evidence="6 15" id="KW-0436">Ligase</keyword>
<gene>
    <name evidence="15" type="primary">pheT</name>
    <name evidence="20" type="ORF">CBF37_04850</name>
</gene>
<feature type="domain" description="B5" evidence="19">
    <location>
        <begin position="410"/>
        <end position="485"/>
    </location>
</feature>
<dbReference type="CDD" id="cd02796">
    <property type="entry name" value="tRNA_bind_bactPheRS"/>
    <property type="match status" value="1"/>
</dbReference>
<evidence type="ECO:0000256" key="1">
    <source>
        <dbReference type="ARBA" id="ARBA00004496"/>
    </source>
</evidence>
<dbReference type="InterPro" id="IPR009061">
    <property type="entry name" value="DNA-bd_dom_put_sf"/>
</dbReference>
<dbReference type="EC" id="6.1.1.20" evidence="15"/>
<dbReference type="GO" id="GO:0005524">
    <property type="term" value="F:ATP binding"/>
    <property type="evidence" value="ECO:0007669"/>
    <property type="project" value="UniProtKB-UniRule"/>
</dbReference>
<dbReference type="InterPro" id="IPR005147">
    <property type="entry name" value="tRNA_synthase_B5-dom"/>
</dbReference>
<dbReference type="Pfam" id="PF03147">
    <property type="entry name" value="FDX-ACB"/>
    <property type="match status" value="1"/>
</dbReference>
<evidence type="ECO:0000256" key="5">
    <source>
        <dbReference type="ARBA" id="ARBA00022555"/>
    </source>
</evidence>
<dbReference type="FunFam" id="3.30.70.380:FF:000001">
    <property type="entry name" value="Phenylalanine--tRNA ligase beta subunit"/>
    <property type="match status" value="1"/>
</dbReference>
<feature type="domain" description="FDX-ACB" evidence="18">
    <location>
        <begin position="712"/>
        <end position="805"/>
    </location>
</feature>
<dbReference type="InterPro" id="IPR036690">
    <property type="entry name" value="Fdx_antiC-bd_sf"/>
</dbReference>
<dbReference type="SMART" id="SM00873">
    <property type="entry name" value="B3_4"/>
    <property type="match status" value="1"/>
</dbReference>
<dbReference type="FunFam" id="3.30.930.10:FF:000022">
    <property type="entry name" value="Phenylalanine--tRNA ligase beta subunit"/>
    <property type="match status" value="1"/>
</dbReference>
<feature type="binding site" evidence="15">
    <location>
        <position position="463"/>
    </location>
    <ligand>
        <name>Mg(2+)</name>
        <dbReference type="ChEBI" id="CHEBI:18420"/>
        <note>shared with alpha subunit</note>
    </ligand>
</feature>
<evidence type="ECO:0000256" key="4">
    <source>
        <dbReference type="ARBA" id="ARBA00022490"/>
    </source>
</evidence>
<protein>
    <recommendedName>
        <fullName evidence="15">Phenylalanine--tRNA ligase beta subunit</fullName>
        <ecNumber evidence="15">6.1.1.20</ecNumber>
    </recommendedName>
    <alternativeName>
        <fullName evidence="15">Phenylalanyl-tRNA synthetase beta subunit</fullName>
        <shortName evidence="15">PheRS</shortName>
    </alternativeName>
</protein>
<evidence type="ECO:0000313" key="21">
    <source>
        <dbReference type="Proteomes" id="UP000287857"/>
    </source>
</evidence>
<keyword evidence="10 15" id="KW-0460">Magnesium</keyword>
<proteinExistence type="inferred from homology"/>
<dbReference type="OrthoDB" id="9805455at2"/>
<comment type="subunit">
    <text evidence="3 15">Tetramer of two alpha and two beta subunits.</text>
</comment>
<comment type="cofactor">
    <cofactor evidence="15">
        <name>Mg(2+)</name>
        <dbReference type="ChEBI" id="CHEBI:18420"/>
    </cofactor>
    <text evidence="15">Binds 2 magnesium ions per tetramer.</text>
</comment>
<dbReference type="Gene3D" id="3.30.930.10">
    <property type="entry name" value="Bira Bifunctional Protein, Domain 2"/>
    <property type="match status" value="1"/>
</dbReference>
<dbReference type="Gene3D" id="2.40.50.140">
    <property type="entry name" value="Nucleic acid-binding proteins"/>
    <property type="match status" value="1"/>
</dbReference>
<evidence type="ECO:0000259" key="17">
    <source>
        <dbReference type="PROSITE" id="PS50886"/>
    </source>
</evidence>
<dbReference type="GO" id="GO:0009328">
    <property type="term" value="C:phenylalanine-tRNA ligase complex"/>
    <property type="evidence" value="ECO:0007669"/>
    <property type="project" value="TreeGrafter"/>
</dbReference>
<dbReference type="PANTHER" id="PTHR10947:SF0">
    <property type="entry name" value="PHENYLALANINE--TRNA LIGASE BETA SUBUNIT"/>
    <property type="match status" value="1"/>
</dbReference>
<comment type="catalytic activity">
    <reaction evidence="14 15">
        <text>tRNA(Phe) + L-phenylalanine + ATP = L-phenylalanyl-tRNA(Phe) + AMP + diphosphate + H(+)</text>
        <dbReference type="Rhea" id="RHEA:19413"/>
        <dbReference type="Rhea" id="RHEA-COMP:9668"/>
        <dbReference type="Rhea" id="RHEA-COMP:9699"/>
        <dbReference type="ChEBI" id="CHEBI:15378"/>
        <dbReference type="ChEBI" id="CHEBI:30616"/>
        <dbReference type="ChEBI" id="CHEBI:33019"/>
        <dbReference type="ChEBI" id="CHEBI:58095"/>
        <dbReference type="ChEBI" id="CHEBI:78442"/>
        <dbReference type="ChEBI" id="CHEBI:78531"/>
        <dbReference type="ChEBI" id="CHEBI:456215"/>
        <dbReference type="EC" id="6.1.1.20"/>
    </reaction>
</comment>
<evidence type="ECO:0000256" key="9">
    <source>
        <dbReference type="ARBA" id="ARBA00022840"/>
    </source>
</evidence>
<dbReference type="InterPro" id="IPR005146">
    <property type="entry name" value="B3/B4_tRNA-bd"/>
</dbReference>
<dbReference type="FunFam" id="3.30.56.10:FF:000002">
    <property type="entry name" value="Phenylalanine--tRNA ligase beta subunit"/>
    <property type="match status" value="1"/>
</dbReference>
<evidence type="ECO:0000256" key="15">
    <source>
        <dbReference type="HAMAP-Rule" id="MF_00283"/>
    </source>
</evidence>
<dbReference type="Gene3D" id="3.30.56.10">
    <property type="match status" value="2"/>
</dbReference>
<comment type="similarity">
    <text evidence="2 15">Belongs to the phenylalanyl-tRNA synthetase beta subunit family. Type 1 subfamily.</text>
</comment>
<evidence type="ECO:0000313" key="20">
    <source>
        <dbReference type="EMBL" id="RST99300.1"/>
    </source>
</evidence>
<dbReference type="InterPro" id="IPR041616">
    <property type="entry name" value="PheRS_beta_core"/>
</dbReference>
<evidence type="ECO:0000256" key="12">
    <source>
        <dbReference type="ARBA" id="ARBA00022917"/>
    </source>
</evidence>
<evidence type="ECO:0000256" key="16">
    <source>
        <dbReference type="PROSITE-ProRule" id="PRU00209"/>
    </source>
</evidence>
<dbReference type="HAMAP" id="MF_00283">
    <property type="entry name" value="Phe_tRNA_synth_beta1"/>
    <property type="match status" value="1"/>
</dbReference>
<feature type="binding site" evidence="15">
    <location>
        <position position="472"/>
    </location>
    <ligand>
        <name>Mg(2+)</name>
        <dbReference type="ChEBI" id="CHEBI:18420"/>
        <note>shared with alpha subunit</note>
    </ligand>
</feature>
<evidence type="ECO:0000256" key="6">
    <source>
        <dbReference type="ARBA" id="ARBA00022598"/>
    </source>
</evidence>
<dbReference type="FunFam" id="2.40.50.140:FF:000045">
    <property type="entry name" value="Phenylalanine--tRNA ligase beta subunit"/>
    <property type="match status" value="1"/>
</dbReference>
<dbReference type="GO" id="GO:0004826">
    <property type="term" value="F:phenylalanine-tRNA ligase activity"/>
    <property type="evidence" value="ECO:0007669"/>
    <property type="project" value="UniProtKB-UniRule"/>
</dbReference>
<keyword evidence="8 15" id="KW-0547">Nucleotide-binding</keyword>
<dbReference type="SUPFAM" id="SSF54991">
    <property type="entry name" value="Anticodon-binding domain of PheRS"/>
    <property type="match status" value="1"/>
</dbReference>
<dbReference type="PANTHER" id="PTHR10947">
    <property type="entry name" value="PHENYLALANYL-TRNA SYNTHETASE BETA CHAIN AND LEUCINE-RICH REPEAT-CONTAINING PROTEIN 47"/>
    <property type="match status" value="1"/>
</dbReference>
<dbReference type="Pfam" id="PF17759">
    <property type="entry name" value="tRNA_synthFbeta"/>
    <property type="match status" value="1"/>
</dbReference>
<evidence type="ECO:0000259" key="19">
    <source>
        <dbReference type="PROSITE" id="PS51483"/>
    </source>
</evidence>
<evidence type="ECO:0000256" key="14">
    <source>
        <dbReference type="ARBA" id="ARBA00049255"/>
    </source>
</evidence>
<dbReference type="SUPFAM" id="SSF55681">
    <property type="entry name" value="Class II aaRS and biotin synthetases"/>
    <property type="match status" value="1"/>
</dbReference>
<dbReference type="InterPro" id="IPR033714">
    <property type="entry name" value="tRNA_bind_bactPheRS"/>
</dbReference>
<feature type="binding site" evidence="15">
    <location>
        <position position="473"/>
    </location>
    <ligand>
        <name>Mg(2+)</name>
        <dbReference type="ChEBI" id="CHEBI:18420"/>
        <note>shared with alpha subunit</note>
    </ligand>
</feature>
<feature type="domain" description="TRNA-binding" evidence="17">
    <location>
        <begin position="40"/>
        <end position="155"/>
    </location>
</feature>
<dbReference type="Gene3D" id="3.50.40.10">
    <property type="entry name" value="Phenylalanyl-trna Synthetase, Chain B, domain 3"/>
    <property type="match status" value="1"/>
</dbReference>
<evidence type="ECO:0000259" key="18">
    <source>
        <dbReference type="PROSITE" id="PS51447"/>
    </source>
</evidence>
<dbReference type="Pfam" id="PF03484">
    <property type="entry name" value="B5"/>
    <property type="match status" value="1"/>
</dbReference>
<dbReference type="SUPFAM" id="SSF46955">
    <property type="entry name" value="Putative DNA-binding domain"/>
    <property type="match status" value="1"/>
</dbReference>
<feature type="binding site" evidence="15">
    <location>
        <position position="469"/>
    </location>
    <ligand>
        <name>Mg(2+)</name>
        <dbReference type="ChEBI" id="CHEBI:18420"/>
        <note>shared with alpha subunit</note>
    </ligand>
</feature>
<name>A0A429ZZ93_9ENTE</name>
<dbReference type="InterPro" id="IPR004532">
    <property type="entry name" value="Phe-tRNA-ligase_IIc_bsu_bact"/>
</dbReference>
<keyword evidence="5 16" id="KW-0820">tRNA-binding</keyword>
<dbReference type="FunFam" id="3.50.40.10:FF:000001">
    <property type="entry name" value="Phenylalanine--tRNA ligase beta subunit"/>
    <property type="match status" value="1"/>
</dbReference>
<keyword evidence="9 15" id="KW-0067">ATP-binding</keyword>
<dbReference type="PROSITE" id="PS50886">
    <property type="entry name" value="TRBD"/>
    <property type="match status" value="1"/>
</dbReference>
<dbReference type="GO" id="GO:0140096">
    <property type="term" value="F:catalytic activity, acting on a protein"/>
    <property type="evidence" value="ECO:0007669"/>
    <property type="project" value="UniProtKB-ARBA"/>
</dbReference>
<evidence type="ECO:0000256" key="3">
    <source>
        <dbReference type="ARBA" id="ARBA00011209"/>
    </source>
</evidence>
<dbReference type="GO" id="GO:0000049">
    <property type="term" value="F:tRNA binding"/>
    <property type="evidence" value="ECO:0007669"/>
    <property type="project" value="UniProtKB-UniRule"/>
</dbReference>
<dbReference type="InterPro" id="IPR045864">
    <property type="entry name" value="aa-tRNA-synth_II/BPL/LPL"/>
</dbReference>
<dbReference type="Pfam" id="PF03483">
    <property type="entry name" value="B3_4"/>
    <property type="match status" value="1"/>
</dbReference>
<evidence type="ECO:0000256" key="2">
    <source>
        <dbReference type="ARBA" id="ARBA00008653"/>
    </source>
</evidence>
<dbReference type="SUPFAM" id="SSF56037">
    <property type="entry name" value="PheT/TilS domain"/>
    <property type="match status" value="1"/>
</dbReference>
<reference evidence="20 21" key="1">
    <citation type="submission" date="2017-05" db="EMBL/GenBank/DDBJ databases">
        <title>Vagococcus spp. assemblies.</title>
        <authorList>
            <person name="Gulvik C.A."/>
        </authorList>
    </citation>
    <scope>NUCLEOTIDE SEQUENCE [LARGE SCALE GENOMIC DNA]</scope>
    <source>
        <strain evidence="20 21">SS1995</strain>
    </source>
</reference>
<comment type="caution">
    <text evidence="20">The sequence shown here is derived from an EMBL/GenBank/DDBJ whole genome shotgun (WGS) entry which is preliminary data.</text>
</comment>